<gene>
    <name evidence="1" type="ORF">T310_8509</name>
</gene>
<protein>
    <recommendedName>
        <fullName evidence="3">Alcohol acetyltransferase</fullName>
    </recommendedName>
</protein>
<evidence type="ECO:0000313" key="2">
    <source>
        <dbReference type="Proteomes" id="UP000053958"/>
    </source>
</evidence>
<dbReference type="EMBL" id="LASV01000618">
    <property type="protein sequence ID" value="KKA17553.1"/>
    <property type="molecule type" value="Genomic_DNA"/>
</dbReference>
<dbReference type="InterPro" id="IPR052058">
    <property type="entry name" value="Alcohol_O-acetyltransferase"/>
</dbReference>
<dbReference type="InterPro" id="IPR023213">
    <property type="entry name" value="CAT-like_dom_sf"/>
</dbReference>
<accession>A0A0F4YIX4</accession>
<dbReference type="InterPro" id="IPR010828">
    <property type="entry name" value="Atf2/Sli1-like"/>
</dbReference>
<dbReference type="OrthoDB" id="2150604at2759"/>
<sequence>TATYHLSEGPVPPIKDHIYRACEILIAQHPNLAVNPVDEGSRDPYFARLPEIDLDKCVSFQQRSQKYVASGDLEQTSRDVELDNLLQAQHNTPFSLGLPFWRLCILTDPTDDRHFTASFVFHHAIGDGSSGKAFHNTFARALREVQSFPSGEAKNLIVPPTSPLLPNLEQLLPLPVSILYLAKEFLNSKIRLRNDPLLWTGSHIKTPLVNRVRHLPLSKSTTMKLRKSCQMNGTTVTAALQTMIASVIFNQLPTTFKKLRCSGAISLRRWLPDIITEDSIGVWVQEYEEVYERDNFKGQEFPWDEAKRSRQTIERVLEQKGRNQSIGLLKYVADYHRDLFLSKVGKPRHSSFELSNVGAYAVDKDNHPHTPQVGRMVFSQSANVTGSAVAISAITGGDGCLVLSFSWQKDALDAEFINTLTDELKRRLDAIIA</sequence>
<comment type="caution">
    <text evidence="1">The sequence shown here is derived from an EMBL/GenBank/DDBJ whole genome shotgun (WGS) entry which is preliminary data.</text>
</comment>
<keyword evidence="2" id="KW-1185">Reference proteome</keyword>
<name>A0A0F4YIX4_RASE3</name>
<evidence type="ECO:0008006" key="3">
    <source>
        <dbReference type="Google" id="ProtNLM"/>
    </source>
</evidence>
<dbReference type="PANTHER" id="PTHR28037">
    <property type="entry name" value="ALCOHOL O-ACETYLTRANSFERASE 1-RELATED"/>
    <property type="match status" value="1"/>
</dbReference>
<dbReference type="GeneID" id="25320765"/>
<dbReference type="SMR" id="A0A0F4YIX4"/>
<evidence type="ECO:0000313" key="1">
    <source>
        <dbReference type="EMBL" id="KKA17553.1"/>
    </source>
</evidence>
<proteinExistence type="predicted"/>
<dbReference type="Pfam" id="PF07247">
    <property type="entry name" value="AATase"/>
    <property type="match status" value="1"/>
</dbReference>
<dbReference type="RefSeq" id="XP_013324165.1">
    <property type="nucleotide sequence ID" value="XM_013468711.1"/>
</dbReference>
<dbReference type="GO" id="GO:0008080">
    <property type="term" value="F:N-acetyltransferase activity"/>
    <property type="evidence" value="ECO:0007669"/>
    <property type="project" value="TreeGrafter"/>
</dbReference>
<feature type="non-terminal residue" evidence="1">
    <location>
        <position position="1"/>
    </location>
</feature>
<dbReference type="Proteomes" id="UP000053958">
    <property type="component" value="Unassembled WGS sequence"/>
</dbReference>
<dbReference type="STRING" id="1408163.A0A0F4YIX4"/>
<reference evidence="1 2" key="1">
    <citation type="submission" date="2015-04" db="EMBL/GenBank/DDBJ databases">
        <authorList>
            <person name="Heijne W.H."/>
            <person name="Fedorova N.D."/>
            <person name="Nierman W.C."/>
            <person name="Vollebregt A.W."/>
            <person name="Zhao Z."/>
            <person name="Wu L."/>
            <person name="Kumar M."/>
            <person name="Stam H."/>
            <person name="van den Berg M.A."/>
            <person name="Pel H.J."/>
        </authorList>
    </citation>
    <scope>NUCLEOTIDE SEQUENCE [LARGE SCALE GENOMIC DNA]</scope>
    <source>
        <strain evidence="1 2">CBS 393.64</strain>
    </source>
</reference>
<dbReference type="SUPFAM" id="SSF52777">
    <property type="entry name" value="CoA-dependent acyltransferases"/>
    <property type="match status" value="1"/>
</dbReference>
<dbReference type="PANTHER" id="PTHR28037:SF1">
    <property type="entry name" value="ALCOHOL O-ACETYLTRANSFERASE 1-RELATED"/>
    <property type="match status" value="1"/>
</dbReference>
<organism evidence="1 2">
    <name type="scientific">Rasamsonia emersonii (strain ATCC 16479 / CBS 393.64 / IMI 116815)</name>
    <dbReference type="NCBI Taxonomy" id="1408163"/>
    <lineage>
        <taxon>Eukaryota</taxon>
        <taxon>Fungi</taxon>
        <taxon>Dikarya</taxon>
        <taxon>Ascomycota</taxon>
        <taxon>Pezizomycotina</taxon>
        <taxon>Eurotiomycetes</taxon>
        <taxon>Eurotiomycetidae</taxon>
        <taxon>Eurotiales</taxon>
        <taxon>Trichocomaceae</taxon>
        <taxon>Rasamsonia</taxon>
    </lineage>
</organism>
<dbReference type="Gene3D" id="3.30.559.10">
    <property type="entry name" value="Chloramphenicol acetyltransferase-like domain"/>
    <property type="match status" value="1"/>
</dbReference>
<dbReference type="AlphaFoldDB" id="A0A0F4YIX4"/>